<dbReference type="RefSeq" id="WP_273876345.1">
    <property type="nucleotide sequence ID" value="NZ_JAMDHA010000009.1"/>
</dbReference>
<accession>A0A9X4HC57</accession>
<protein>
    <submittedName>
        <fullName evidence="1">Response regulator</fullName>
    </submittedName>
</protein>
<dbReference type="SUPFAM" id="SSF52172">
    <property type="entry name" value="CheY-like"/>
    <property type="match status" value="1"/>
</dbReference>
<dbReference type="InterPro" id="IPR011006">
    <property type="entry name" value="CheY-like_superfamily"/>
</dbReference>
<comment type="caution">
    <text evidence="1">The sequence shown here is derived from an EMBL/GenBank/DDBJ whole genome shotgun (WGS) entry which is preliminary data.</text>
</comment>
<dbReference type="Gene3D" id="3.40.50.2300">
    <property type="match status" value="1"/>
</dbReference>
<gene>
    <name evidence="1" type="ORF">M5G27_09205</name>
</gene>
<dbReference type="Proteomes" id="UP001148185">
    <property type="component" value="Unassembled WGS sequence"/>
</dbReference>
<sequence>MHTLLQGITMLDKSMRIVVADKNAAQRYAIEKMLNALGYFRVALASSAEEALKLTQVTTCPVSLLVIEEGLHWCSCVKNSPADQPWQPPACIVRYRSHARSVSFLSWESFFTRMPDMNLLSNVLSACSPIHRSPEPVEPEN</sequence>
<name>A0A9X4HC57_9PSED</name>
<keyword evidence="2" id="KW-1185">Reference proteome</keyword>
<reference evidence="1 2" key="1">
    <citation type="submission" date="2022-05" db="EMBL/GenBank/DDBJ databases">
        <title>Novel Pseudomonas spp. Isolated from a Rainbow Trout Aquaculture Facility.</title>
        <authorList>
            <person name="Testerman T."/>
            <person name="Graf J."/>
        </authorList>
    </citation>
    <scope>NUCLEOTIDE SEQUENCE [LARGE SCALE GENOMIC DNA]</scope>
    <source>
        <strain evidence="1 2">ID1042</strain>
    </source>
</reference>
<dbReference type="EMBL" id="JAMDHA010000009">
    <property type="protein sequence ID" value="MDD1007652.1"/>
    <property type="molecule type" value="Genomic_DNA"/>
</dbReference>
<evidence type="ECO:0000313" key="2">
    <source>
        <dbReference type="Proteomes" id="UP001148185"/>
    </source>
</evidence>
<evidence type="ECO:0000313" key="1">
    <source>
        <dbReference type="EMBL" id="MDD1007652.1"/>
    </source>
</evidence>
<dbReference type="AlphaFoldDB" id="A0A9X4HC57"/>
<proteinExistence type="predicted"/>
<organism evidence="1 2">
    <name type="scientific">Pseudomonas shahriarae</name>
    <dbReference type="NCBI Taxonomy" id="2745512"/>
    <lineage>
        <taxon>Bacteria</taxon>
        <taxon>Pseudomonadati</taxon>
        <taxon>Pseudomonadota</taxon>
        <taxon>Gammaproteobacteria</taxon>
        <taxon>Pseudomonadales</taxon>
        <taxon>Pseudomonadaceae</taxon>
        <taxon>Pseudomonas</taxon>
    </lineage>
</organism>